<comment type="caution">
    <text evidence="3">The sequence shown here is derived from an EMBL/GenBank/DDBJ whole genome shotgun (WGS) entry which is preliminary data.</text>
</comment>
<dbReference type="SUPFAM" id="SSF52402">
    <property type="entry name" value="Adenine nucleotide alpha hydrolases-like"/>
    <property type="match status" value="1"/>
</dbReference>
<dbReference type="Gene3D" id="3.40.50.620">
    <property type="entry name" value="HUPs"/>
    <property type="match status" value="1"/>
</dbReference>
<evidence type="ECO:0000313" key="4">
    <source>
        <dbReference type="Proteomes" id="UP000027451"/>
    </source>
</evidence>
<proteinExistence type="inferred from homology"/>
<dbReference type="InterPro" id="IPR006016">
    <property type="entry name" value="UspA"/>
</dbReference>
<dbReference type="AlphaFoldDB" id="A0A656QBE1"/>
<dbReference type="Proteomes" id="UP000027451">
    <property type="component" value="Unassembled WGS sequence"/>
</dbReference>
<dbReference type="CDD" id="cd00293">
    <property type="entry name" value="USP-like"/>
    <property type="match status" value="1"/>
</dbReference>
<dbReference type="RefSeq" id="WP_008345219.1">
    <property type="nucleotide sequence ID" value="NZ_JFHD01000046.1"/>
</dbReference>
<dbReference type="PANTHER" id="PTHR46268:SF6">
    <property type="entry name" value="UNIVERSAL STRESS PROTEIN UP12"/>
    <property type="match status" value="1"/>
</dbReference>
<organism evidence="3 4">
    <name type="scientific">Caballeronia zhejiangensis</name>
    <dbReference type="NCBI Taxonomy" id="871203"/>
    <lineage>
        <taxon>Bacteria</taxon>
        <taxon>Pseudomonadati</taxon>
        <taxon>Pseudomonadota</taxon>
        <taxon>Betaproteobacteria</taxon>
        <taxon>Burkholderiales</taxon>
        <taxon>Burkholderiaceae</taxon>
        <taxon>Caballeronia</taxon>
    </lineage>
</organism>
<evidence type="ECO:0000259" key="2">
    <source>
        <dbReference type="Pfam" id="PF00582"/>
    </source>
</evidence>
<evidence type="ECO:0000256" key="1">
    <source>
        <dbReference type="ARBA" id="ARBA00008791"/>
    </source>
</evidence>
<sequence length="150" mass="16866">MSSYQRILLCYDATAVGRRTLRLGAHLARDLHGETHLLAVVDDTEWTRGVPVIPAVSFELQERTAKDLLHEGVDELADLGVVAQRHLAVGNPMMEISAFAKALDIDLIVIGHHRSGRFYRWWTGQDESRLLDQVSCSVLVIMEPQELKTH</sequence>
<accession>A0A656QBE1</accession>
<evidence type="ECO:0000313" key="3">
    <source>
        <dbReference type="EMBL" id="KDR25522.1"/>
    </source>
</evidence>
<name>A0A656QBE1_9BURK</name>
<dbReference type="PANTHER" id="PTHR46268">
    <property type="entry name" value="STRESS RESPONSE PROTEIN NHAX"/>
    <property type="match status" value="1"/>
</dbReference>
<protein>
    <submittedName>
        <fullName evidence="3">Universal stress protein UspA</fullName>
    </submittedName>
</protein>
<dbReference type="EMBL" id="JFHD01000046">
    <property type="protein sequence ID" value="KDR25522.1"/>
    <property type="molecule type" value="Genomic_DNA"/>
</dbReference>
<dbReference type="OrthoDB" id="8564780at2"/>
<feature type="domain" description="UspA" evidence="2">
    <location>
        <begin position="4"/>
        <end position="141"/>
    </location>
</feature>
<keyword evidence="4" id="KW-1185">Reference proteome</keyword>
<gene>
    <name evidence="3" type="ORF">BG60_28080</name>
</gene>
<reference evidence="3 4" key="1">
    <citation type="submission" date="2014-03" db="EMBL/GenBank/DDBJ databases">
        <title>Draft Genome Sequences of Four Burkholderia Strains.</title>
        <authorList>
            <person name="Liu X.Y."/>
            <person name="Li C.X."/>
            <person name="Xu J.H."/>
        </authorList>
    </citation>
    <scope>NUCLEOTIDE SEQUENCE [LARGE SCALE GENOMIC DNA]</scope>
    <source>
        <strain evidence="3 4">OP-1</strain>
    </source>
</reference>
<dbReference type="InterPro" id="IPR014729">
    <property type="entry name" value="Rossmann-like_a/b/a_fold"/>
</dbReference>
<comment type="similarity">
    <text evidence="1">Belongs to the universal stress protein A family.</text>
</comment>
<dbReference type="Pfam" id="PF00582">
    <property type="entry name" value="Usp"/>
    <property type="match status" value="1"/>
</dbReference>